<feature type="non-terminal residue" evidence="1">
    <location>
        <position position="1"/>
    </location>
</feature>
<keyword evidence="2" id="KW-1185">Reference proteome</keyword>
<dbReference type="PANTHER" id="PTHR14387:SF0">
    <property type="entry name" value="DUF2428 DOMAIN-CONTAINING PROTEIN"/>
    <property type="match status" value="1"/>
</dbReference>
<dbReference type="GO" id="GO:0005829">
    <property type="term" value="C:cytosol"/>
    <property type="evidence" value="ECO:0007669"/>
    <property type="project" value="TreeGrafter"/>
</dbReference>
<evidence type="ECO:0000313" key="2">
    <source>
        <dbReference type="Proteomes" id="UP001054945"/>
    </source>
</evidence>
<dbReference type="GO" id="GO:0030488">
    <property type="term" value="P:tRNA methylation"/>
    <property type="evidence" value="ECO:0007669"/>
    <property type="project" value="TreeGrafter"/>
</dbReference>
<sequence>ELPAESLLLGSTCLVVLVGEAFPAEFASFLLMSLCSLVGEKTQDLKERGIHNSLEYPVTVQHIKTLVTNCTEKNGDLLQAVRNFIQDKNISQRIPTFHQITILHGILSCQRTDLLAFCCRTFDDRPFLITMFYPIYQSCVTPCSNQYHAFSILVNWLKTCQRHLQELVGRQDRRYFSTSTFIVVKTLSVLESNWESPIKGVSTFVKEAYRTLIALSKAECDYLKVYDFDLVQGLLDPIMKLSWKVKGKYVVLSIVLQSIDSTEFLENNPDVPHEVIFNLKANYASSAVSEVYKTIVESMKKAKEDVRGCIRSGAGGGRSLSWLHYSATTSC</sequence>
<dbReference type="Proteomes" id="UP001054945">
    <property type="component" value="Unassembled WGS sequence"/>
</dbReference>
<name>A0AAV4S185_CAEEX</name>
<comment type="caution">
    <text evidence="1">The sequence shown here is derived from an EMBL/GenBank/DDBJ whole genome shotgun (WGS) entry which is preliminary data.</text>
</comment>
<gene>
    <name evidence="1" type="primary">SPCC1494.07</name>
    <name evidence="1" type="ORF">CEXT_621411</name>
</gene>
<dbReference type="EMBL" id="BPLR01008777">
    <property type="protein sequence ID" value="GIY27119.1"/>
    <property type="molecule type" value="Genomic_DNA"/>
</dbReference>
<organism evidence="1 2">
    <name type="scientific">Caerostris extrusa</name>
    <name type="common">Bark spider</name>
    <name type="synonym">Caerostris bankana</name>
    <dbReference type="NCBI Taxonomy" id="172846"/>
    <lineage>
        <taxon>Eukaryota</taxon>
        <taxon>Metazoa</taxon>
        <taxon>Ecdysozoa</taxon>
        <taxon>Arthropoda</taxon>
        <taxon>Chelicerata</taxon>
        <taxon>Arachnida</taxon>
        <taxon>Araneae</taxon>
        <taxon>Araneomorphae</taxon>
        <taxon>Entelegynae</taxon>
        <taxon>Araneoidea</taxon>
        <taxon>Araneidae</taxon>
        <taxon>Caerostris</taxon>
    </lineage>
</organism>
<dbReference type="PANTHER" id="PTHR14387">
    <property type="entry name" value="THADA/DEATH RECEPTOR INTERACTING PROTEIN"/>
    <property type="match status" value="1"/>
</dbReference>
<proteinExistence type="predicted"/>
<accession>A0AAV4S185</accession>
<protein>
    <submittedName>
        <fullName evidence="1">Uncharacterized protein C1494.07</fullName>
    </submittedName>
</protein>
<evidence type="ECO:0000313" key="1">
    <source>
        <dbReference type="EMBL" id="GIY27119.1"/>
    </source>
</evidence>
<dbReference type="InterPro" id="IPR051954">
    <property type="entry name" value="tRNA_methyltransferase_THADA"/>
</dbReference>
<reference evidence="1 2" key="1">
    <citation type="submission" date="2021-06" db="EMBL/GenBank/DDBJ databases">
        <title>Caerostris extrusa draft genome.</title>
        <authorList>
            <person name="Kono N."/>
            <person name="Arakawa K."/>
        </authorList>
    </citation>
    <scope>NUCLEOTIDE SEQUENCE [LARGE SCALE GENOMIC DNA]</scope>
</reference>
<dbReference type="AlphaFoldDB" id="A0AAV4S185"/>